<gene>
    <name evidence="2" type="ORF">K443DRAFT_12659</name>
</gene>
<sequence>MPRNDVWAPRQQVNQRRRSFALVTARWELTANDDITHRSLFASMLRCHVAATWQPNEERRLDVVAKRDDEDGAHRQHHASTTPHNDDAAKQQRGKKTTWQNDDTVKQRENGEGQRSENSEGQRSENSEGQRRRRRPTTTADDSPASYPPNDKHGPHPQ</sequence>
<keyword evidence="3" id="KW-1185">Reference proteome</keyword>
<evidence type="ECO:0000313" key="2">
    <source>
        <dbReference type="EMBL" id="KIJ93732.1"/>
    </source>
</evidence>
<name>A0A0C9XBV4_9AGAR</name>
<feature type="region of interest" description="Disordered" evidence="1">
    <location>
        <begin position="55"/>
        <end position="158"/>
    </location>
</feature>
<organism evidence="2 3">
    <name type="scientific">Laccaria amethystina LaAM-08-1</name>
    <dbReference type="NCBI Taxonomy" id="1095629"/>
    <lineage>
        <taxon>Eukaryota</taxon>
        <taxon>Fungi</taxon>
        <taxon>Dikarya</taxon>
        <taxon>Basidiomycota</taxon>
        <taxon>Agaricomycotina</taxon>
        <taxon>Agaricomycetes</taxon>
        <taxon>Agaricomycetidae</taxon>
        <taxon>Agaricales</taxon>
        <taxon>Agaricineae</taxon>
        <taxon>Hydnangiaceae</taxon>
        <taxon>Laccaria</taxon>
    </lineage>
</organism>
<dbReference type="EMBL" id="KN838828">
    <property type="protein sequence ID" value="KIJ93732.1"/>
    <property type="molecule type" value="Genomic_DNA"/>
</dbReference>
<reference evidence="3" key="2">
    <citation type="submission" date="2015-01" db="EMBL/GenBank/DDBJ databases">
        <title>Evolutionary Origins and Diversification of the Mycorrhizal Mutualists.</title>
        <authorList>
            <consortium name="DOE Joint Genome Institute"/>
            <consortium name="Mycorrhizal Genomics Consortium"/>
            <person name="Kohler A."/>
            <person name="Kuo A."/>
            <person name="Nagy L.G."/>
            <person name="Floudas D."/>
            <person name="Copeland A."/>
            <person name="Barry K.W."/>
            <person name="Cichocki N."/>
            <person name="Veneault-Fourrey C."/>
            <person name="LaButti K."/>
            <person name="Lindquist E.A."/>
            <person name="Lipzen A."/>
            <person name="Lundell T."/>
            <person name="Morin E."/>
            <person name="Murat C."/>
            <person name="Riley R."/>
            <person name="Ohm R."/>
            <person name="Sun H."/>
            <person name="Tunlid A."/>
            <person name="Henrissat B."/>
            <person name="Grigoriev I.V."/>
            <person name="Hibbett D.S."/>
            <person name="Martin F."/>
        </authorList>
    </citation>
    <scope>NUCLEOTIDE SEQUENCE [LARGE SCALE GENOMIC DNA]</scope>
    <source>
        <strain evidence="3">LaAM-08-1</strain>
    </source>
</reference>
<dbReference type="HOGENOM" id="CLU_1669649_0_0_1"/>
<feature type="compositionally biased region" description="Basic and acidic residues" evidence="1">
    <location>
        <begin position="103"/>
        <end position="130"/>
    </location>
</feature>
<feature type="compositionally biased region" description="Basic and acidic residues" evidence="1">
    <location>
        <begin position="56"/>
        <end position="74"/>
    </location>
</feature>
<accession>A0A0C9XBV4</accession>
<evidence type="ECO:0000256" key="1">
    <source>
        <dbReference type="SAM" id="MobiDB-lite"/>
    </source>
</evidence>
<dbReference type="AlphaFoldDB" id="A0A0C9XBV4"/>
<dbReference type="Proteomes" id="UP000054477">
    <property type="component" value="Unassembled WGS sequence"/>
</dbReference>
<evidence type="ECO:0000313" key="3">
    <source>
        <dbReference type="Proteomes" id="UP000054477"/>
    </source>
</evidence>
<proteinExistence type="predicted"/>
<protein>
    <submittedName>
        <fullName evidence="2">Uncharacterized protein</fullName>
    </submittedName>
</protein>
<reference evidence="2 3" key="1">
    <citation type="submission" date="2014-04" db="EMBL/GenBank/DDBJ databases">
        <authorList>
            <consortium name="DOE Joint Genome Institute"/>
            <person name="Kuo A."/>
            <person name="Kohler A."/>
            <person name="Nagy L.G."/>
            <person name="Floudas D."/>
            <person name="Copeland A."/>
            <person name="Barry K.W."/>
            <person name="Cichocki N."/>
            <person name="Veneault-Fourrey C."/>
            <person name="LaButti K."/>
            <person name="Lindquist E.A."/>
            <person name="Lipzen A."/>
            <person name="Lundell T."/>
            <person name="Morin E."/>
            <person name="Murat C."/>
            <person name="Sun H."/>
            <person name="Tunlid A."/>
            <person name="Henrissat B."/>
            <person name="Grigoriev I.V."/>
            <person name="Hibbett D.S."/>
            <person name="Martin F."/>
            <person name="Nordberg H.P."/>
            <person name="Cantor M.N."/>
            <person name="Hua S.X."/>
        </authorList>
    </citation>
    <scope>NUCLEOTIDE SEQUENCE [LARGE SCALE GENOMIC DNA]</scope>
    <source>
        <strain evidence="2 3">LaAM-08-1</strain>
    </source>
</reference>